<evidence type="ECO:0000259" key="7">
    <source>
        <dbReference type="PROSITE" id="PS50850"/>
    </source>
</evidence>
<feature type="transmembrane region" description="Helical" evidence="6">
    <location>
        <begin position="290"/>
        <end position="309"/>
    </location>
</feature>
<dbReference type="Proteomes" id="UP001175353">
    <property type="component" value="Unassembled WGS sequence"/>
</dbReference>
<evidence type="ECO:0000313" key="8">
    <source>
        <dbReference type="EMBL" id="KAK1002327.1"/>
    </source>
</evidence>
<dbReference type="GO" id="GO:0046943">
    <property type="term" value="F:carboxylic acid transmembrane transporter activity"/>
    <property type="evidence" value="ECO:0007669"/>
    <property type="project" value="TreeGrafter"/>
</dbReference>
<dbReference type="InterPro" id="IPR005828">
    <property type="entry name" value="MFS_sugar_transport-like"/>
</dbReference>
<evidence type="ECO:0000256" key="4">
    <source>
        <dbReference type="ARBA" id="ARBA00023136"/>
    </source>
</evidence>
<dbReference type="AlphaFoldDB" id="A0AAN6KUP1"/>
<feature type="transmembrane region" description="Helical" evidence="6">
    <location>
        <begin position="192"/>
        <end position="212"/>
    </location>
</feature>
<dbReference type="InterPro" id="IPR005829">
    <property type="entry name" value="Sugar_transporter_CS"/>
</dbReference>
<feature type="transmembrane region" description="Helical" evidence="6">
    <location>
        <begin position="47"/>
        <end position="69"/>
    </location>
</feature>
<comment type="caution">
    <text evidence="8">The sequence shown here is derived from an EMBL/GenBank/DDBJ whole genome shotgun (WGS) entry which is preliminary data.</text>
</comment>
<dbReference type="EMBL" id="JAUJLE010000031">
    <property type="protein sequence ID" value="KAK1002327.1"/>
    <property type="molecule type" value="Genomic_DNA"/>
</dbReference>
<keyword evidence="2 6" id="KW-0812">Transmembrane</keyword>
<sequence>MAALDKFTPDHAIVDKTSPPSDEGLPTGFDAGQEVALKKITKISSTLTVLVSGLALFSDGYNAQIIGYMEPLFSKLYKEGMSSTIKTRLSNSYLIGEIFGMLFLGFLIDKIGRRTGIVFATLFLVLGVIIATAAHGTTQLGMFWMMIVGRGIAGFGAGGEYPTCGTGSAEASDESQYVRRRRGILVAMATDFAIDLGFVVAGIVALIVLAAYHEQTSDGVWRVCFGLGFVLPVTYPFGIFSSTIIGSLNPNDTLVQNIGYGTVVNAFYLPGCIVGGFLMDWIGRKQTMTLGFVCWAIMGFIIGGALGPIQTITPLFLVLYGIFNSFGEMGPGVATFICGAESFPTPIRGHFLGLAAAVGKAGAAIGTQVFTPIQNSFSDTEKGVQGVFLIGAAFAMVGGLISWLLIPDRERDLESEDARFRAYLESAGYSGAFGESLEKEIKTTAFKL</sequence>
<feature type="transmembrane region" description="Helical" evidence="6">
    <location>
        <begin position="258"/>
        <end position="278"/>
    </location>
</feature>
<feature type="transmembrane region" description="Helical" evidence="6">
    <location>
        <begin position="315"/>
        <end position="339"/>
    </location>
</feature>
<keyword evidence="9" id="KW-1185">Reference proteome</keyword>
<dbReference type="InterPro" id="IPR020846">
    <property type="entry name" value="MFS_dom"/>
</dbReference>
<comment type="subcellular location">
    <subcellularLocation>
        <location evidence="1">Membrane</location>
        <topology evidence="1">Multi-pass membrane protein</topology>
    </subcellularLocation>
</comment>
<dbReference type="SUPFAM" id="SSF103473">
    <property type="entry name" value="MFS general substrate transporter"/>
    <property type="match status" value="1"/>
</dbReference>
<feature type="transmembrane region" description="Helical" evidence="6">
    <location>
        <begin position="115"/>
        <end position="136"/>
    </location>
</feature>
<evidence type="ECO:0000256" key="6">
    <source>
        <dbReference type="SAM" id="Phobius"/>
    </source>
</evidence>
<dbReference type="PROSITE" id="PS00216">
    <property type="entry name" value="SUGAR_TRANSPORT_1"/>
    <property type="match status" value="2"/>
</dbReference>
<keyword evidence="3 6" id="KW-1133">Transmembrane helix</keyword>
<feature type="domain" description="Major facilitator superfamily (MFS) profile" evidence="7">
    <location>
        <begin position="48"/>
        <end position="448"/>
    </location>
</feature>
<name>A0AAN6KUP1_9PEZI</name>
<feature type="transmembrane region" description="Helical" evidence="6">
    <location>
        <begin position="89"/>
        <end position="108"/>
    </location>
</feature>
<dbReference type="PANTHER" id="PTHR23508:SF10">
    <property type="entry name" value="CARBOXYLIC ACID TRANSPORTER PROTEIN HOMOLOG"/>
    <property type="match status" value="1"/>
</dbReference>
<dbReference type="PANTHER" id="PTHR23508">
    <property type="entry name" value="CARBOXYLIC ACID TRANSPORTER PROTEIN HOMOLOG"/>
    <property type="match status" value="1"/>
</dbReference>
<organism evidence="8 9">
    <name type="scientific">Friedmanniomyces endolithicus</name>
    <dbReference type="NCBI Taxonomy" id="329885"/>
    <lineage>
        <taxon>Eukaryota</taxon>
        <taxon>Fungi</taxon>
        <taxon>Dikarya</taxon>
        <taxon>Ascomycota</taxon>
        <taxon>Pezizomycotina</taxon>
        <taxon>Dothideomycetes</taxon>
        <taxon>Dothideomycetidae</taxon>
        <taxon>Mycosphaerellales</taxon>
        <taxon>Teratosphaeriaceae</taxon>
        <taxon>Friedmanniomyces</taxon>
    </lineage>
</organism>
<reference evidence="8" key="1">
    <citation type="submission" date="2023-06" db="EMBL/GenBank/DDBJ databases">
        <title>Black Yeasts Isolated from many extreme environments.</title>
        <authorList>
            <person name="Coleine C."/>
            <person name="Stajich J.E."/>
            <person name="Selbmann L."/>
        </authorList>
    </citation>
    <scope>NUCLEOTIDE SEQUENCE</scope>
    <source>
        <strain evidence="8">CCFEE 5200</strain>
    </source>
</reference>
<feature type="transmembrane region" description="Helical" evidence="6">
    <location>
        <begin position="383"/>
        <end position="406"/>
    </location>
</feature>
<evidence type="ECO:0000313" key="9">
    <source>
        <dbReference type="Proteomes" id="UP001175353"/>
    </source>
</evidence>
<dbReference type="InterPro" id="IPR036259">
    <property type="entry name" value="MFS_trans_sf"/>
</dbReference>
<evidence type="ECO:0000256" key="1">
    <source>
        <dbReference type="ARBA" id="ARBA00004141"/>
    </source>
</evidence>
<protein>
    <recommendedName>
        <fullName evidence="7">Major facilitator superfamily (MFS) profile domain-containing protein</fullName>
    </recommendedName>
</protein>
<dbReference type="Gene3D" id="1.20.1250.20">
    <property type="entry name" value="MFS general substrate transporter like domains"/>
    <property type="match status" value="2"/>
</dbReference>
<evidence type="ECO:0000256" key="3">
    <source>
        <dbReference type="ARBA" id="ARBA00022989"/>
    </source>
</evidence>
<gene>
    <name evidence="8" type="ORF">LTR91_005011</name>
</gene>
<feature type="transmembrane region" description="Helical" evidence="6">
    <location>
        <begin position="224"/>
        <end position="246"/>
    </location>
</feature>
<accession>A0AAN6KUP1</accession>
<feature type="region of interest" description="Disordered" evidence="5">
    <location>
        <begin position="1"/>
        <end position="26"/>
    </location>
</feature>
<evidence type="ECO:0000256" key="2">
    <source>
        <dbReference type="ARBA" id="ARBA00022692"/>
    </source>
</evidence>
<proteinExistence type="predicted"/>
<dbReference type="PROSITE" id="PS50850">
    <property type="entry name" value="MFS"/>
    <property type="match status" value="1"/>
</dbReference>
<evidence type="ECO:0000256" key="5">
    <source>
        <dbReference type="SAM" id="MobiDB-lite"/>
    </source>
</evidence>
<feature type="transmembrane region" description="Helical" evidence="6">
    <location>
        <begin position="351"/>
        <end position="371"/>
    </location>
</feature>
<dbReference type="Pfam" id="PF00083">
    <property type="entry name" value="Sugar_tr"/>
    <property type="match status" value="2"/>
</dbReference>
<keyword evidence="4 6" id="KW-0472">Membrane</keyword>
<dbReference type="GO" id="GO:0005886">
    <property type="term" value="C:plasma membrane"/>
    <property type="evidence" value="ECO:0007669"/>
    <property type="project" value="TreeGrafter"/>
</dbReference>